<evidence type="ECO:0000256" key="3">
    <source>
        <dbReference type="ARBA" id="ARBA00022723"/>
    </source>
</evidence>
<dbReference type="EMBL" id="JAOVZQ010000001">
    <property type="protein sequence ID" value="MCY0096761.1"/>
    <property type="molecule type" value="Genomic_DNA"/>
</dbReference>
<evidence type="ECO:0000313" key="6">
    <source>
        <dbReference type="Proteomes" id="UP001081283"/>
    </source>
</evidence>
<evidence type="ECO:0000256" key="1">
    <source>
        <dbReference type="ARBA" id="ARBA00001947"/>
    </source>
</evidence>
<keyword evidence="3" id="KW-0479">Metal-binding</keyword>
<dbReference type="InterPro" id="IPR008567">
    <property type="entry name" value="BKACE"/>
</dbReference>
<dbReference type="PANTHER" id="PTHR37418:SF2">
    <property type="entry name" value="3-KETO-5-AMINOHEXANOATE CLEAVAGE ENZYME"/>
    <property type="match status" value="1"/>
</dbReference>
<comment type="cofactor">
    <cofactor evidence="1">
        <name>Zn(2+)</name>
        <dbReference type="ChEBI" id="CHEBI:29105"/>
    </cofactor>
</comment>
<dbReference type="RefSeq" id="WP_267614587.1">
    <property type="nucleotide sequence ID" value="NZ_JAOVZQ010000001.1"/>
</dbReference>
<gene>
    <name evidence="5" type="ORF">OEG82_22500</name>
</gene>
<evidence type="ECO:0000256" key="2">
    <source>
        <dbReference type="ARBA" id="ARBA00022679"/>
    </source>
</evidence>
<dbReference type="Proteomes" id="UP001081283">
    <property type="component" value="Unassembled WGS sequence"/>
</dbReference>
<name>A0ABT3YLG3_9HYPH</name>
<protein>
    <submittedName>
        <fullName evidence="5">3-keto-5-aminohexanoate cleavage protein</fullName>
    </submittedName>
</protein>
<reference evidence="5" key="1">
    <citation type="submission" date="2022-10" db="EMBL/GenBank/DDBJ databases">
        <title>Hoeflea sp. J2-29, isolated from marine algae.</title>
        <authorList>
            <person name="Kristyanto S."/>
            <person name="Kim J.M."/>
            <person name="Jeon C.O."/>
        </authorList>
    </citation>
    <scope>NUCLEOTIDE SEQUENCE</scope>
    <source>
        <strain evidence="5">J2-29</strain>
    </source>
</reference>
<evidence type="ECO:0000256" key="4">
    <source>
        <dbReference type="ARBA" id="ARBA00022833"/>
    </source>
</evidence>
<keyword evidence="2" id="KW-0808">Transferase</keyword>
<dbReference type="PANTHER" id="PTHR37418">
    <property type="entry name" value="3-KETO-5-AMINOHEXANOATE CLEAVAGE ENZYME-RELATED"/>
    <property type="match status" value="1"/>
</dbReference>
<dbReference type="InterPro" id="IPR013785">
    <property type="entry name" value="Aldolase_TIM"/>
</dbReference>
<keyword evidence="6" id="KW-1185">Reference proteome</keyword>
<evidence type="ECO:0000313" key="5">
    <source>
        <dbReference type="EMBL" id="MCY0096761.1"/>
    </source>
</evidence>
<organism evidence="5 6">
    <name type="scientific">Hoeflea ulvae</name>
    <dbReference type="NCBI Taxonomy" id="2983764"/>
    <lineage>
        <taxon>Bacteria</taxon>
        <taxon>Pseudomonadati</taxon>
        <taxon>Pseudomonadota</taxon>
        <taxon>Alphaproteobacteria</taxon>
        <taxon>Hyphomicrobiales</taxon>
        <taxon>Rhizobiaceae</taxon>
        <taxon>Hoeflea</taxon>
    </lineage>
</organism>
<proteinExistence type="predicted"/>
<dbReference type="Gene3D" id="3.20.20.70">
    <property type="entry name" value="Aldolase class I"/>
    <property type="match status" value="1"/>
</dbReference>
<comment type="caution">
    <text evidence="5">The sequence shown here is derived from an EMBL/GenBank/DDBJ whole genome shotgun (WGS) entry which is preliminary data.</text>
</comment>
<sequence length="264" mass="28499">MTSNPKHTLRPLPSVMVAPNGARLNKADHPALPETVAEITATALACARAGADGIHAHVRDQDGNHTLDAGLYRELLAELALTVPAMQHQITTEAVGRYSPDQQIDLVRSVQPALVSVSLAEMTSDGWTSQVEDFYRWCDDSGIAVQHILYSPDDLGELVRLCSQGRIPATRLQMLFVLGRYGQGVPSTPETICGFLQLLPQLASEPDWAVCAFGHSETACLRAAERLGGKIRIGFENNTVNENGSVARDNAERVGQFISGRSSS</sequence>
<accession>A0ABT3YLG3</accession>
<dbReference type="Pfam" id="PF05853">
    <property type="entry name" value="BKACE"/>
    <property type="match status" value="1"/>
</dbReference>
<keyword evidence="4" id="KW-0862">Zinc</keyword>